<accession>A0A0J6CCG1</accession>
<dbReference type="AlphaFoldDB" id="A0A0J6CCG1"/>
<evidence type="ECO:0000259" key="4">
    <source>
        <dbReference type="PROSITE" id="PS51379"/>
    </source>
</evidence>
<proteinExistence type="predicted"/>
<dbReference type="PROSITE" id="PS51379">
    <property type="entry name" value="4FE4S_FER_2"/>
    <property type="match status" value="2"/>
</dbReference>
<dbReference type="PATRIC" id="fig|328812.4.peg.893"/>
<dbReference type="Proteomes" id="UP000036166">
    <property type="component" value="Unassembled WGS sequence"/>
</dbReference>
<dbReference type="Gene3D" id="3.30.70.20">
    <property type="match status" value="1"/>
</dbReference>
<dbReference type="InterPro" id="IPR017896">
    <property type="entry name" value="4Fe4S_Fe-S-bd"/>
</dbReference>
<feature type="domain" description="4Fe-4S ferredoxin-type" evidence="4">
    <location>
        <begin position="1"/>
        <end position="30"/>
    </location>
</feature>
<feature type="domain" description="4Fe-4S ferredoxin-type" evidence="4">
    <location>
        <begin position="35"/>
        <end position="62"/>
    </location>
</feature>
<dbReference type="PANTHER" id="PTHR43193:SF2">
    <property type="entry name" value="POLYFERREDOXIN PROTEIN FWDF"/>
    <property type="match status" value="1"/>
</dbReference>
<name>A0A0J6CCG1_9BACT</name>
<reference evidence="5 6" key="1">
    <citation type="submission" date="2015-06" db="EMBL/GenBank/DDBJ databases">
        <title>Draft Genome Sequence of Parabacteroides goldsteinii with Putative Novel Metallo-Beta-Lactamases Isolated from a Blood Culture from a Human Patient.</title>
        <authorList>
            <person name="Krogh T.J."/>
            <person name="Agergaard C.N."/>
            <person name="Moller-Jensen J."/>
            <person name="Justesen U.S."/>
        </authorList>
    </citation>
    <scope>NUCLEOTIDE SEQUENCE [LARGE SCALE GENOMIC DNA]</scope>
    <source>
        <strain evidence="5 6">910340</strain>
    </source>
</reference>
<protein>
    <submittedName>
        <fullName evidence="5">F420H2:quinone oxidoreductase</fullName>
    </submittedName>
</protein>
<sequence>MIKIDSKEKCCGCWACVQRCPKHCITMVEDDEGFLYPKVDSSLCIDCSLCEKVCPVINQGEPRIPDMVYAAKNLNEEIRMASSSGGIFTLLAEEIIAKGGVVFGARFNEEWDVVHDYTETIEGLSAFRGSKYVQSRVGKCYSQVEEFLKKGRKVLFSGTPCQIAGLKRFLRKEYDNLLTVDFICHGVPSPGVWREYLKEEIARQCDGKNIVLSHPVFNGREARIESISFRNKCLGWKRFSFVLTLSLSDGYGDNKLVLLSEPLNKNIFLRGFLANLYLRPSCHICSAKSLKSGSDITIGDFWGIQNMMPEIDDDKGVSAVMVSTEKGKEIWGEITTINYEVTFDDVVAANSALIHSVNLNRYRNMFYGSRMNTIEMRVASLTSISFYQRCHRLLSAILLRLGLLDRLKGKLKKRS</sequence>
<comment type="caution">
    <text evidence="5">The sequence shown here is derived from an EMBL/GenBank/DDBJ whole genome shotgun (WGS) entry which is preliminary data.</text>
</comment>
<dbReference type="InterPro" id="IPR052977">
    <property type="entry name" value="Polyferredoxin-like_ET"/>
</dbReference>
<dbReference type="SUPFAM" id="SSF54862">
    <property type="entry name" value="4Fe-4S ferredoxins"/>
    <property type="match status" value="1"/>
</dbReference>
<keyword evidence="2" id="KW-0408">Iron</keyword>
<dbReference type="InterPro" id="IPR017900">
    <property type="entry name" value="4Fe4S_Fe_S_CS"/>
</dbReference>
<evidence type="ECO:0000256" key="3">
    <source>
        <dbReference type="ARBA" id="ARBA00023014"/>
    </source>
</evidence>
<dbReference type="InterPro" id="IPR007525">
    <property type="entry name" value="FrhB_FdhB_C"/>
</dbReference>
<dbReference type="RefSeq" id="WP_048317857.1">
    <property type="nucleotide sequence ID" value="NZ_LFJV01000127.1"/>
</dbReference>
<dbReference type="Pfam" id="PF12838">
    <property type="entry name" value="Fer4_7"/>
    <property type="match status" value="1"/>
</dbReference>
<keyword evidence="3" id="KW-0411">Iron-sulfur</keyword>
<dbReference type="EMBL" id="LFJV01000127">
    <property type="protein sequence ID" value="KMM31015.1"/>
    <property type="molecule type" value="Genomic_DNA"/>
</dbReference>
<evidence type="ECO:0000256" key="2">
    <source>
        <dbReference type="ARBA" id="ARBA00023004"/>
    </source>
</evidence>
<dbReference type="PANTHER" id="PTHR43193">
    <property type="match status" value="1"/>
</dbReference>
<evidence type="ECO:0000313" key="5">
    <source>
        <dbReference type="EMBL" id="KMM31015.1"/>
    </source>
</evidence>
<organism evidence="5 6">
    <name type="scientific">Parabacteroides goldsteinii</name>
    <dbReference type="NCBI Taxonomy" id="328812"/>
    <lineage>
        <taxon>Bacteria</taxon>
        <taxon>Pseudomonadati</taxon>
        <taxon>Bacteroidota</taxon>
        <taxon>Bacteroidia</taxon>
        <taxon>Bacteroidales</taxon>
        <taxon>Tannerellaceae</taxon>
        <taxon>Parabacteroides</taxon>
    </lineage>
</organism>
<dbReference type="GO" id="GO:0046872">
    <property type="term" value="F:metal ion binding"/>
    <property type="evidence" value="ECO:0007669"/>
    <property type="project" value="UniProtKB-KW"/>
</dbReference>
<gene>
    <name evidence="5" type="ORF">ACM15_24885</name>
</gene>
<evidence type="ECO:0000256" key="1">
    <source>
        <dbReference type="ARBA" id="ARBA00022723"/>
    </source>
</evidence>
<dbReference type="GO" id="GO:0051536">
    <property type="term" value="F:iron-sulfur cluster binding"/>
    <property type="evidence" value="ECO:0007669"/>
    <property type="project" value="UniProtKB-KW"/>
</dbReference>
<evidence type="ECO:0000313" key="6">
    <source>
        <dbReference type="Proteomes" id="UP000036166"/>
    </source>
</evidence>
<dbReference type="PROSITE" id="PS00198">
    <property type="entry name" value="4FE4S_FER_1"/>
    <property type="match status" value="1"/>
</dbReference>
<dbReference type="Pfam" id="PF04432">
    <property type="entry name" value="FrhB_FdhB_C"/>
    <property type="match status" value="1"/>
</dbReference>
<keyword evidence="1" id="KW-0479">Metal-binding</keyword>